<reference evidence="1" key="1">
    <citation type="submission" date="2021-02" db="EMBL/GenBank/DDBJ databases">
        <authorList>
            <consortium name="DOE Joint Genome Institute"/>
            <person name="Ahrendt S."/>
            <person name="Looney B.P."/>
            <person name="Miyauchi S."/>
            <person name="Morin E."/>
            <person name="Drula E."/>
            <person name="Courty P.E."/>
            <person name="Chicoki N."/>
            <person name="Fauchery L."/>
            <person name="Kohler A."/>
            <person name="Kuo A."/>
            <person name="Labutti K."/>
            <person name="Pangilinan J."/>
            <person name="Lipzen A."/>
            <person name="Riley R."/>
            <person name="Andreopoulos W."/>
            <person name="He G."/>
            <person name="Johnson J."/>
            <person name="Barry K.W."/>
            <person name="Grigoriev I.V."/>
            <person name="Nagy L."/>
            <person name="Hibbett D."/>
            <person name="Henrissat B."/>
            <person name="Matheny P.B."/>
            <person name="Labbe J."/>
            <person name="Martin F."/>
        </authorList>
    </citation>
    <scope>NUCLEOTIDE SEQUENCE</scope>
    <source>
        <strain evidence="1">EC-137</strain>
    </source>
</reference>
<name>A0ACB8QV53_9AGAM</name>
<sequence length="511" mass="55215">MQLDETSLKALQSSVRLITSKRLDPSKTARNQPREVIDNIREEVLKTHHDLSQKYDDAWPVRVLALAYIENRSAYEKANSDTTIIDELSLEDLLQRPTPKLPDQVKSIFSEALVAASGAGFLDGVQALISVGVSAESVAHASSFYQDRTPLRAAIRGGHDTIVSFLLQHRAICSPSDLVFASSCGNIKIVRMCCEEADLNTVDENGQNSLRAAIQGGHHEIVIYLLQHGAICTPQDLSYASAHGQLDIVRTIFQTGVHSSTNSLTDHVQEAFKAALSGKHKEVLVFLLAHGATCAPGALVAAAAEGNVDIVRTIVETGIDINTAAQDHPIFPPRTALQAALSDGHQGVVDFLLAHGAKHDSPDDLVAAAISGFPDVVSRFLKAGSDANAVAKDPEFPWRGTLTPLLAACRRKHLVVVHILLHYGARCSWDSLADICASGWPVFKSHYQQHTLFPLQWHSARVALTAAVEHPAIVDFLLPLGPISDSDALVTSSIERILYTLRSSVPSPTDP</sequence>
<accession>A0ACB8QV53</accession>
<evidence type="ECO:0000313" key="2">
    <source>
        <dbReference type="Proteomes" id="UP000814128"/>
    </source>
</evidence>
<dbReference type="Proteomes" id="UP000814128">
    <property type="component" value="Unassembled WGS sequence"/>
</dbReference>
<proteinExistence type="predicted"/>
<keyword evidence="2" id="KW-1185">Reference proteome</keyword>
<organism evidence="1 2">
    <name type="scientific">Vararia minispora EC-137</name>
    <dbReference type="NCBI Taxonomy" id="1314806"/>
    <lineage>
        <taxon>Eukaryota</taxon>
        <taxon>Fungi</taxon>
        <taxon>Dikarya</taxon>
        <taxon>Basidiomycota</taxon>
        <taxon>Agaricomycotina</taxon>
        <taxon>Agaricomycetes</taxon>
        <taxon>Russulales</taxon>
        <taxon>Lachnocladiaceae</taxon>
        <taxon>Vararia</taxon>
    </lineage>
</organism>
<evidence type="ECO:0000313" key="1">
    <source>
        <dbReference type="EMBL" id="KAI0035568.1"/>
    </source>
</evidence>
<dbReference type="EMBL" id="MU273482">
    <property type="protein sequence ID" value="KAI0035568.1"/>
    <property type="molecule type" value="Genomic_DNA"/>
</dbReference>
<gene>
    <name evidence="1" type="ORF">K488DRAFT_82884</name>
</gene>
<reference evidence="1" key="2">
    <citation type="journal article" date="2022" name="New Phytol.">
        <title>Evolutionary transition to the ectomycorrhizal habit in the genomes of a hyperdiverse lineage of mushroom-forming fungi.</title>
        <authorList>
            <person name="Looney B."/>
            <person name="Miyauchi S."/>
            <person name="Morin E."/>
            <person name="Drula E."/>
            <person name="Courty P.E."/>
            <person name="Kohler A."/>
            <person name="Kuo A."/>
            <person name="LaButti K."/>
            <person name="Pangilinan J."/>
            <person name="Lipzen A."/>
            <person name="Riley R."/>
            <person name="Andreopoulos W."/>
            <person name="He G."/>
            <person name="Johnson J."/>
            <person name="Nolan M."/>
            <person name="Tritt A."/>
            <person name="Barry K.W."/>
            <person name="Grigoriev I.V."/>
            <person name="Nagy L.G."/>
            <person name="Hibbett D."/>
            <person name="Henrissat B."/>
            <person name="Matheny P.B."/>
            <person name="Labbe J."/>
            <person name="Martin F.M."/>
        </authorList>
    </citation>
    <scope>NUCLEOTIDE SEQUENCE</scope>
    <source>
        <strain evidence="1">EC-137</strain>
    </source>
</reference>
<comment type="caution">
    <text evidence="1">The sequence shown here is derived from an EMBL/GenBank/DDBJ whole genome shotgun (WGS) entry which is preliminary data.</text>
</comment>
<protein>
    <submittedName>
        <fullName evidence="1">Ankyrin repeat-containing domain protein</fullName>
    </submittedName>
</protein>